<dbReference type="InterPro" id="IPR005135">
    <property type="entry name" value="Endo/exonuclease/phosphatase"/>
</dbReference>
<name>A0AAW1UHI2_9CUCU</name>
<feature type="domain" description="Reverse transcriptase" evidence="1">
    <location>
        <begin position="503"/>
        <end position="749"/>
    </location>
</feature>
<reference evidence="2 3" key="1">
    <citation type="submission" date="2023-03" db="EMBL/GenBank/DDBJ databases">
        <title>Genome insight into feeding habits of ladybird beetles.</title>
        <authorList>
            <person name="Li H.-S."/>
            <person name="Huang Y.-H."/>
            <person name="Pang H."/>
        </authorList>
    </citation>
    <scope>NUCLEOTIDE SEQUENCE [LARGE SCALE GENOMIC DNA]</scope>
    <source>
        <strain evidence="2">SYSU_2023b</strain>
        <tissue evidence="2">Whole body</tissue>
    </source>
</reference>
<dbReference type="GO" id="GO:0071897">
    <property type="term" value="P:DNA biosynthetic process"/>
    <property type="evidence" value="ECO:0007669"/>
    <property type="project" value="UniProtKB-ARBA"/>
</dbReference>
<dbReference type="PANTHER" id="PTHR33332">
    <property type="entry name" value="REVERSE TRANSCRIPTASE DOMAIN-CONTAINING PROTEIN"/>
    <property type="match status" value="1"/>
</dbReference>
<organism evidence="2 3">
    <name type="scientific">Henosepilachna vigintioctopunctata</name>
    <dbReference type="NCBI Taxonomy" id="420089"/>
    <lineage>
        <taxon>Eukaryota</taxon>
        <taxon>Metazoa</taxon>
        <taxon>Ecdysozoa</taxon>
        <taxon>Arthropoda</taxon>
        <taxon>Hexapoda</taxon>
        <taxon>Insecta</taxon>
        <taxon>Pterygota</taxon>
        <taxon>Neoptera</taxon>
        <taxon>Endopterygota</taxon>
        <taxon>Coleoptera</taxon>
        <taxon>Polyphaga</taxon>
        <taxon>Cucujiformia</taxon>
        <taxon>Coccinelloidea</taxon>
        <taxon>Coccinellidae</taxon>
        <taxon>Epilachninae</taxon>
        <taxon>Epilachnini</taxon>
        <taxon>Henosepilachna</taxon>
    </lineage>
</organism>
<keyword evidence="3" id="KW-1185">Reference proteome</keyword>
<evidence type="ECO:0000313" key="2">
    <source>
        <dbReference type="EMBL" id="KAK9879948.1"/>
    </source>
</evidence>
<dbReference type="EMBL" id="JARQZJ010000063">
    <property type="protein sequence ID" value="KAK9879948.1"/>
    <property type="molecule type" value="Genomic_DNA"/>
</dbReference>
<dbReference type="InterPro" id="IPR000477">
    <property type="entry name" value="RT_dom"/>
</dbReference>
<gene>
    <name evidence="2" type="ORF">WA026_008458</name>
</gene>
<sequence>MSLSDVFGFFFRPRKQIPKQLRLHRSNQEMENCENNFVITNSNIRSIRNKIDIFRAFLNEHKVDIACITEHWASDNSLRLMNLGDYKVAETFSRVDGCYGGVALVVRNGIKFKLAENINNTSVEKQFEMAAIEVPKLNALIMVVYRSPSGDLDVFLRKLSNVLDEILISYYVSIFVVGDFNIDLLKASRERSNLVETFESYGLFPMFDEASRNTDTTSTCIDNVFSNISRNTYHSTTFDPGFSDHLTQKLIFPIESPVENEERYVVQYAINEANKNVFKERLNAADWSTLLTNRADRSYENFHNKFQKYFIECFPKIRTKHRRNVEIISEETKSLKNLIDAAQIIHKVKKSNESKNLIHCLKSRLRNSYTKHVKILNTKYINNAPNKVRAIWKVINRESGRTSRHDVNSQLEADELNFYFSNIGLNIINEVNPSVEDAMAYFENKVVPHYESMFLRPTTSLEITDIVRGFKNKKASDIYGMSTSLLKEVILFIAQPLCVVLNQCIEQGLFPRELKRAKVTPVFKSGDVDDCQNYRPISVLPVVSKILEEILKRRLLTFLSKRSFLDDRQHGFQPGKCTNTALVNLVEKISQAFDEKLEAEAAACDLSKAFDCMVRLIVLAKMERCGVRGRALDIFVSYLAERTQSVFWKGETSLETAIDEGVPQGSILGPLLFVIYINDLPGNVTSEATILYADDTTFFNTGVSKEELMTRSQLSLKQSESWFKANGLKLNINKTNKLSFSTSEKKLNR</sequence>
<evidence type="ECO:0000259" key="1">
    <source>
        <dbReference type="PROSITE" id="PS50878"/>
    </source>
</evidence>
<proteinExistence type="predicted"/>
<dbReference type="Pfam" id="PF00078">
    <property type="entry name" value="RVT_1"/>
    <property type="match status" value="1"/>
</dbReference>
<dbReference type="SUPFAM" id="SSF56672">
    <property type="entry name" value="DNA/RNA polymerases"/>
    <property type="match status" value="1"/>
</dbReference>
<comment type="caution">
    <text evidence="2">The sequence shown here is derived from an EMBL/GenBank/DDBJ whole genome shotgun (WGS) entry which is preliminary data.</text>
</comment>
<dbReference type="SUPFAM" id="SSF56219">
    <property type="entry name" value="DNase I-like"/>
    <property type="match status" value="1"/>
</dbReference>
<evidence type="ECO:0000313" key="3">
    <source>
        <dbReference type="Proteomes" id="UP001431783"/>
    </source>
</evidence>
<dbReference type="Proteomes" id="UP001431783">
    <property type="component" value="Unassembled WGS sequence"/>
</dbReference>
<dbReference type="PROSITE" id="PS50878">
    <property type="entry name" value="RT_POL"/>
    <property type="match status" value="1"/>
</dbReference>
<dbReference type="Gene3D" id="3.60.10.10">
    <property type="entry name" value="Endonuclease/exonuclease/phosphatase"/>
    <property type="match status" value="1"/>
</dbReference>
<dbReference type="CDD" id="cd01650">
    <property type="entry name" value="RT_nLTR_like"/>
    <property type="match status" value="1"/>
</dbReference>
<accession>A0AAW1UHI2</accession>
<dbReference type="GO" id="GO:0003824">
    <property type="term" value="F:catalytic activity"/>
    <property type="evidence" value="ECO:0007669"/>
    <property type="project" value="InterPro"/>
</dbReference>
<protein>
    <recommendedName>
        <fullName evidence="1">Reverse transcriptase domain-containing protein</fullName>
    </recommendedName>
</protein>
<dbReference type="Pfam" id="PF03372">
    <property type="entry name" value="Exo_endo_phos"/>
    <property type="match status" value="1"/>
</dbReference>
<dbReference type="InterPro" id="IPR043502">
    <property type="entry name" value="DNA/RNA_pol_sf"/>
</dbReference>
<dbReference type="InterPro" id="IPR036691">
    <property type="entry name" value="Endo/exonu/phosph_ase_sf"/>
</dbReference>
<dbReference type="AlphaFoldDB" id="A0AAW1UHI2"/>